<organism evidence="7 8">
    <name type="scientific">Rhipicephalus microplus</name>
    <name type="common">Cattle tick</name>
    <name type="synonym">Boophilus microplus</name>
    <dbReference type="NCBI Taxonomy" id="6941"/>
    <lineage>
        <taxon>Eukaryota</taxon>
        <taxon>Metazoa</taxon>
        <taxon>Ecdysozoa</taxon>
        <taxon>Arthropoda</taxon>
        <taxon>Chelicerata</taxon>
        <taxon>Arachnida</taxon>
        <taxon>Acari</taxon>
        <taxon>Parasitiformes</taxon>
        <taxon>Ixodida</taxon>
        <taxon>Ixodoidea</taxon>
        <taxon>Ixodidae</taxon>
        <taxon>Rhipicephalinae</taxon>
        <taxon>Rhipicephalus</taxon>
        <taxon>Boophilus</taxon>
    </lineage>
</organism>
<evidence type="ECO:0000313" key="8">
    <source>
        <dbReference type="Proteomes" id="UP000821866"/>
    </source>
</evidence>
<keyword evidence="3 6" id="KW-1133">Transmembrane helix</keyword>
<dbReference type="GO" id="GO:0015137">
    <property type="term" value="F:citrate transmembrane transporter activity"/>
    <property type="evidence" value="ECO:0007669"/>
    <property type="project" value="TreeGrafter"/>
</dbReference>
<evidence type="ECO:0000256" key="6">
    <source>
        <dbReference type="SAM" id="Phobius"/>
    </source>
</evidence>
<sequence length="357" mass="38228">MASPDRSSQKQQALSSFYNKFLTCLGATSPILLCPLLFEGSKESRCGFCISTVSILLLAETLPAPITALLPLLLFTDLGLADDACLHMSAFSKTLLMVLGEVMMVFLLCLTSVYQRVSLLLLEAFGARLHVVALICMTAALLTPFIVHDTLAALLVLSLVRRLVADYMSEGVQSCIAQQEREAQRRQLVPSNPCRSGLPGTSGTLTVSDIESTVTLNPVDAAVEPQAEARPSTSHHRLETTRNFALLNLPDDSRQSLAPVDNAPQSTLSLLSAHRPLPASFSAFPTTSSTPTSSERASRSGNTNYGQPPSSPSCKSSLRSEPLSDEQGAMRSRLLPHRPSLVTAGQKGPAKKVGARL</sequence>
<feature type="compositionally biased region" description="Low complexity" evidence="5">
    <location>
        <begin position="281"/>
        <end position="295"/>
    </location>
</feature>
<keyword evidence="2 6" id="KW-0812">Transmembrane</keyword>
<evidence type="ECO:0000256" key="2">
    <source>
        <dbReference type="ARBA" id="ARBA00022692"/>
    </source>
</evidence>
<evidence type="ECO:0000256" key="3">
    <source>
        <dbReference type="ARBA" id="ARBA00022989"/>
    </source>
</evidence>
<feature type="region of interest" description="Disordered" evidence="5">
    <location>
        <begin position="281"/>
        <end position="357"/>
    </location>
</feature>
<accession>A0A9J6EFW7</accession>
<reference evidence="7" key="1">
    <citation type="journal article" date="2020" name="Cell">
        <title>Large-Scale Comparative Analyses of Tick Genomes Elucidate Their Genetic Diversity and Vector Capacities.</title>
        <authorList>
            <consortium name="Tick Genome and Microbiome Consortium (TIGMIC)"/>
            <person name="Jia N."/>
            <person name="Wang J."/>
            <person name="Shi W."/>
            <person name="Du L."/>
            <person name="Sun Y."/>
            <person name="Zhan W."/>
            <person name="Jiang J.F."/>
            <person name="Wang Q."/>
            <person name="Zhang B."/>
            <person name="Ji P."/>
            <person name="Bell-Sakyi L."/>
            <person name="Cui X.M."/>
            <person name="Yuan T.T."/>
            <person name="Jiang B.G."/>
            <person name="Yang W.F."/>
            <person name="Lam T.T."/>
            <person name="Chang Q.C."/>
            <person name="Ding S.J."/>
            <person name="Wang X.J."/>
            <person name="Zhu J.G."/>
            <person name="Ruan X.D."/>
            <person name="Zhao L."/>
            <person name="Wei J.T."/>
            <person name="Ye R.Z."/>
            <person name="Que T.C."/>
            <person name="Du C.H."/>
            <person name="Zhou Y.H."/>
            <person name="Cheng J.X."/>
            <person name="Dai P.F."/>
            <person name="Guo W.B."/>
            <person name="Han X.H."/>
            <person name="Huang E.J."/>
            <person name="Li L.F."/>
            <person name="Wei W."/>
            <person name="Gao Y.C."/>
            <person name="Liu J.Z."/>
            <person name="Shao H.Z."/>
            <person name="Wang X."/>
            <person name="Wang C.C."/>
            <person name="Yang T.C."/>
            <person name="Huo Q.B."/>
            <person name="Li W."/>
            <person name="Chen H.Y."/>
            <person name="Chen S.E."/>
            <person name="Zhou L.G."/>
            <person name="Ni X.B."/>
            <person name="Tian J.H."/>
            <person name="Sheng Y."/>
            <person name="Liu T."/>
            <person name="Pan Y.S."/>
            <person name="Xia L.Y."/>
            <person name="Li J."/>
            <person name="Zhao F."/>
            <person name="Cao W.C."/>
        </authorList>
    </citation>
    <scope>NUCLEOTIDE SEQUENCE</scope>
    <source>
        <strain evidence="7">Rmic-2018</strain>
    </source>
</reference>
<name>A0A9J6EFW7_RHIMP</name>
<gene>
    <name evidence="7" type="ORF">HPB51_010379</name>
</gene>
<feature type="transmembrane region" description="Helical" evidence="6">
    <location>
        <begin position="50"/>
        <end position="75"/>
    </location>
</feature>
<dbReference type="PANTHER" id="PTHR10283:SF82">
    <property type="entry name" value="SOLUTE CARRIER FAMILY 13 MEMBER 2"/>
    <property type="match status" value="1"/>
</dbReference>
<dbReference type="VEuPathDB" id="VectorBase:LOC119161933"/>
<dbReference type="AlphaFoldDB" id="A0A9J6EFW7"/>
<evidence type="ECO:0000256" key="1">
    <source>
        <dbReference type="ARBA" id="ARBA00004141"/>
    </source>
</evidence>
<evidence type="ECO:0000313" key="7">
    <source>
        <dbReference type="EMBL" id="KAH8033339.1"/>
    </source>
</evidence>
<protein>
    <submittedName>
        <fullName evidence="7">Uncharacterized protein</fullName>
    </submittedName>
</protein>
<dbReference type="GO" id="GO:0005886">
    <property type="term" value="C:plasma membrane"/>
    <property type="evidence" value="ECO:0007669"/>
    <property type="project" value="TreeGrafter"/>
</dbReference>
<feature type="transmembrane region" description="Helical" evidence="6">
    <location>
        <begin position="95"/>
        <end position="115"/>
    </location>
</feature>
<feature type="compositionally biased region" description="Low complexity" evidence="5">
    <location>
        <begin position="312"/>
        <end position="321"/>
    </location>
</feature>
<evidence type="ECO:0000256" key="4">
    <source>
        <dbReference type="ARBA" id="ARBA00023136"/>
    </source>
</evidence>
<dbReference type="Proteomes" id="UP000821866">
    <property type="component" value="Chromosome 2"/>
</dbReference>
<dbReference type="GO" id="GO:0015141">
    <property type="term" value="F:succinate transmembrane transporter activity"/>
    <property type="evidence" value="ECO:0007669"/>
    <property type="project" value="TreeGrafter"/>
</dbReference>
<feature type="transmembrane region" description="Helical" evidence="6">
    <location>
        <begin position="127"/>
        <end position="160"/>
    </location>
</feature>
<dbReference type="PANTHER" id="PTHR10283">
    <property type="entry name" value="SOLUTE CARRIER FAMILY 13 MEMBER"/>
    <property type="match status" value="1"/>
</dbReference>
<dbReference type="EMBL" id="JABSTU010000004">
    <property type="protein sequence ID" value="KAH8033339.1"/>
    <property type="molecule type" value="Genomic_DNA"/>
</dbReference>
<comment type="subcellular location">
    <subcellularLocation>
        <location evidence="1">Membrane</location>
        <topology evidence="1">Multi-pass membrane protein</topology>
    </subcellularLocation>
</comment>
<keyword evidence="8" id="KW-1185">Reference proteome</keyword>
<comment type="caution">
    <text evidence="7">The sequence shown here is derived from an EMBL/GenBank/DDBJ whole genome shotgun (WGS) entry which is preliminary data.</text>
</comment>
<keyword evidence="4 6" id="KW-0472">Membrane</keyword>
<evidence type="ECO:0000256" key="5">
    <source>
        <dbReference type="SAM" id="MobiDB-lite"/>
    </source>
</evidence>
<reference evidence="7" key="2">
    <citation type="submission" date="2021-09" db="EMBL/GenBank/DDBJ databases">
        <authorList>
            <person name="Jia N."/>
            <person name="Wang J."/>
            <person name="Shi W."/>
            <person name="Du L."/>
            <person name="Sun Y."/>
            <person name="Zhan W."/>
            <person name="Jiang J."/>
            <person name="Wang Q."/>
            <person name="Zhang B."/>
            <person name="Ji P."/>
            <person name="Sakyi L.B."/>
            <person name="Cui X."/>
            <person name="Yuan T."/>
            <person name="Jiang B."/>
            <person name="Yang W."/>
            <person name="Lam T.T.-Y."/>
            <person name="Chang Q."/>
            <person name="Ding S."/>
            <person name="Wang X."/>
            <person name="Zhu J."/>
            <person name="Ruan X."/>
            <person name="Zhao L."/>
            <person name="Wei J."/>
            <person name="Que T."/>
            <person name="Du C."/>
            <person name="Cheng J."/>
            <person name="Dai P."/>
            <person name="Han X."/>
            <person name="Huang E."/>
            <person name="Gao Y."/>
            <person name="Liu J."/>
            <person name="Shao H."/>
            <person name="Ye R."/>
            <person name="Li L."/>
            <person name="Wei W."/>
            <person name="Wang X."/>
            <person name="Wang C."/>
            <person name="Huo Q."/>
            <person name="Li W."/>
            <person name="Guo W."/>
            <person name="Chen H."/>
            <person name="Chen S."/>
            <person name="Zhou L."/>
            <person name="Zhou L."/>
            <person name="Ni X."/>
            <person name="Tian J."/>
            <person name="Zhou Y."/>
            <person name="Sheng Y."/>
            <person name="Liu T."/>
            <person name="Pan Y."/>
            <person name="Xia L."/>
            <person name="Li J."/>
            <person name="Zhao F."/>
            <person name="Cao W."/>
        </authorList>
    </citation>
    <scope>NUCLEOTIDE SEQUENCE</scope>
    <source>
        <strain evidence="7">Rmic-2018</strain>
        <tissue evidence="7">Larvae</tissue>
    </source>
</reference>
<proteinExistence type="predicted"/>